<accession>A0ACD0NNG6</accession>
<dbReference type="EMBL" id="KZ820462">
    <property type="protein sequence ID" value="PWN47332.1"/>
    <property type="molecule type" value="Genomic_DNA"/>
</dbReference>
<evidence type="ECO:0000313" key="2">
    <source>
        <dbReference type="Proteomes" id="UP000245626"/>
    </source>
</evidence>
<evidence type="ECO:0000313" key="1">
    <source>
        <dbReference type="EMBL" id="PWN47332.1"/>
    </source>
</evidence>
<reference evidence="1 2" key="1">
    <citation type="journal article" date="2018" name="Mol. Biol. Evol.">
        <title>Broad Genomic Sampling Reveals a Smut Pathogenic Ancestry of the Fungal Clade Ustilaginomycotina.</title>
        <authorList>
            <person name="Kijpornyongpan T."/>
            <person name="Mondo S.J."/>
            <person name="Barry K."/>
            <person name="Sandor L."/>
            <person name="Lee J."/>
            <person name="Lipzen A."/>
            <person name="Pangilinan J."/>
            <person name="LaButti K."/>
            <person name="Hainaut M."/>
            <person name="Henrissat B."/>
            <person name="Grigoriev I.V."/>
            <person name="Spatafora J.W."/>
            <person name="Aime M.C."/>
        </authorList>
    </citation>
    <scope>NUCLEOTIDE SEQUENCE [LARGE SCALE GENOMIC DNA]</scope>
    <source>
        <strain evidence="1 2">SA 807</strain>
    </source>
</reference>
<sequence length="470" mass="52302">METITIQGETFRVENEELVLPSDPEGDKKVDEKGRLLGGREYKGYNFTSDLREDPERVYMLSIDAARSAGYRDSLYFFRKNPKIIKITLHQREKDKLIEDGRLSGQLKSRNVTMVAVRNVYKLHGAKFIKGGKSVIDDYYEAEARASGKKEGQAVGGISQEEQERRREADKERDRSRRRPDTYTHTSVDAQGEPFTTTFGDSGLNPLARAGNWSLRKQMLQRADVNEENWMLELAKSVRGMNTELYETRRDRLVAFRRFDNGLAEQEYYESSDEDEDEDEDEEGEAGAEGDADPADDEQAKEDLPPWERESQKSASPPAAAGSIIKSKTEDNDDAMQVDQQEGGGETSGLSSSAAAVAKKARRKRPAPPIGIYEPFTHLPHFATSTQPAWARIEKVAARPKYIKDPRQQTKDGTGASDDVPILGGGRMGATAWGLASFSTELVNPPPPSSVVRIPAPPKLSEGDDSKPNL</sequence>
<name>A0ACD0NNG6_9BASI</name>
<gene>
    <name evidence="1" type="ORF">IE53DRAFT_335603</name>
</gene>
<keyword evidence="2" id="KW-1185">Reference proteome</keyword>
<protein>
    <submittedName>
        <fullName evidence="1">Uncharacterized protein</fullName>
    </submittedName>
</protein>
<organism evidence="1 2">
    <name type="scientific">Violaceomyces palustris</name>
    <dbReference type="NCBI Taxonomy" id="1673888"/>
    <lineage>
        <taxon>Eukaryota</taxon>
        <taxon>Fungi</taxon>
        <taxon>Dikarya</taxon>
        <taxon>Basidiomycota</taxon>
        <taxon>Ustilaginomycotina</taxon>
        <taxon>Ustilaginomycetes</taxon>
        <taxon>Violaceomycetales</taxon>
        <taxon>Violaceomycetaceae</taxon>
        <taxon>Violaceomyces</taxon>
    </lineage>
</organism>
<dbReference type="Proteomes" id="UP000245626">
    <property type="component" value="Unassembled WGS sequence"/>
</dbReference>
<proteinExistence type="predicted"/>